<dbReference type="SUPFAM" id="SSF52172">
    <property type="entry name" value="CheY-like"/>
    <property type="match status" value="1"/>
</dbReference>
<organism evidence="8">
    <name type="scientific">mine drainage metagenome</name>
    <dbReference type="NCBI Taxonomy" id="410659"/>
    <lineage>
        <taxon>unclassified sequences</taxon>
        <taxon>metagenomes</taxon>
        <taxon>ecological metagenomes</taxon>
    </lineage>
</organism>
<comment type="caution">
    <text evidence="8">The sequence shown here is derived from an EMBL/GenBank/DDBJ whole genome shotgun (WGS) entry which is preliminary data.</text>
</comment>
<evidence type="ECO:0000256" key="3">
    <source>
        <dbReference type="ARBA" id="ARBA00023015"/>
    </source>
</evidence>
<evidence type="ECO:0000256" key="5">
    <source>
        <dbReference type="ARBA" id="ARBA00023163"/>
    </source>
</evidence>
<dbReference type="Gene3D" id="3.40.50.2300">
    <property type="match status" value="1"/>
</dbReference>
<evidence type="ECO:0000256" key="4">
    <source>
        <dbReference type="ARBA" id="ARBA00023125"/>
    </source>
</evidence>
<dbReference type="Gene3D" id="6.10.250.690">
    <property type="match status" value="1"/>
</dbReference>
<dbReference type="InterPro" id="IPR039420">
    <property type="entry name" value="WalR-like"/>
</dbReference>
<keyword evidence="5" id="KW-0804">Transcription</keyword>
<proteinExistence type="predicted"/>
<keyword evidence="1" id="KW-0597">Phosphoprotein</keyword>
<dbReference type="PROSITE" id="PS50110">
    <property type="entry name" value="RESPONSE_REGULATORY"/>
    <property type="match status" value="1"/>
</dbReference>
<dbReference type="Gene3D" id="1.10.10.10">
    <property type="entry name" value="Winged helix-like DNA-binding domain superfamily/Winged helix DNA-binding domain"/>
    <property type="match status" value="1"/>
</dbReference>
<accession>A0A1J5SIF9</accession>
<dbReference type="InterPro" id="IPR036388">
    <property type="entry name" value="WH-like_DNA-bd_sf"/>
</dbReference>
<dbReference type="SMART" id="SM00862">
    <property type="entry name" value="Trans_reg_C"/>
    <property type="match status" value="1"/>
</dbReference>
<dbReference type="EMBL" id="MLJW01000101">
    <property type="protein sequence ID" value="OIQ99909.1"/>
    <property type="molecule type" value="Genomic_DNA"/>
</dbReference>
<keyword evidence="4" id="KW-0238">DNA-binding</keyword>
<name>A0A1J5SIF9_9ZZZZ</name>
<dbReference type="GO" id="GO:0000156">
    <property type="term" value="F:phosphorelay response regulator activity"/>
    <property type="evidence" value="ECO:0007669"/>
    <property type="project" value="TreeGrafter"/>
</dbReference>
<dbReference type="CDD" id="cd17624">
    <property type="entry name" value="REC_OmpR_PmrA-like"/>
    <property type="match status" value="1"/>
</dbReference>
<dbReference type="GO" id="GO:0032993">
    <property type="term" value="C:protein-DNA complex"/>
    <property type="evidence" value="ECO:0007669"/>
    <property type="project" value="TreeGrafter"/>
</dbReference>
<dbReference type="GO" id="GO:0006355">
    <property type="term" value="P:regulation of DNA-templated transcription"/>
    <property type="evidence" value="ECO:0007669"/>
    <property type="project" value="InterPro"/>
</dbReference>
<dbReference type="FunFam" id="3.40.50.2300:FF:000002">
    <property type="entry name" value="DNA-binding response regulator PhoP"/>
    <property type="match status" value="1"/>
</dbReference>
<dbReference type="PROSITE" id="PS51755">
    <property type="entry name" value="OMPR_PHOB"/>
    <property type="match status" value="1"/>
</dbReference>
<dbReference type="GO" id="GO:0005829">
    <property type="term" value="C:cytosol"/>
    <property type="evidence" value="ECO:0007669"/>
    <property type="project" value="TreeGrafter"/>
</dbReference>
<dbReference type="InterPro" id="IPR011006">
    <property type="entry name" value="CheY-like_superfamily"/>
</dbReference>
<feature type="domain" description="Response regulatory" evidence="6">
    <location>
        <begin position="2"/>
        <end position="116"/>
    </location>
</feature>
<sequence length="229" mass="24647">MRILLVEDDSMLGAATQQALRDAAHAVDWVLDGDSALAAVKASPYEAMLLDLGLPKRDGLAVLQALRQAGNNLPVIVVTARDGVDDRIRGLDLGADDYLIKPFEAGELLARLRAVARRKGGQAQPVLSNGLLSLDPATREANFGASAARLSAREYALLHALLLRPGAILSRAELEERIYGWNEEVESNAVEFLIHGIRKKLGQAAIKNVRGVGWMVDREMQQPSAAPGS</sequence>
<dbReference type="Pfam" id="PF00072">
    <property type="entry name" value="Response_reg"/>
    <property type="match status" value="1"/>
</dbReference>
<keyword evidence="3" id="KW-0805">Transcription regulation</keyword>
<evidence type="ECO:0000259" key="6">
    <source>
        <dbReference type="PROSITE" id="PS50110"/>
    </source>
</evidence>
<dbReference type="Pfam" id="PF00486">
    <property type="entry name" value="Trans_reg_C"/>
    <property type="match status" value="1"/>
</dbReference>
<dbReference type="InterPro" id="IPR001867">
    <property type="entry name" value="OmpR/PhoB-type_DNA-bd"/>
</dbReference>
<gene>
    <name evidence="8" type="primary">qseB_8</name>
    <name evidence="8" type="ORF">GALL_181160</name>
</gene>
<dbReference type="PANTHER" id="PTHR48111:SF67">
    <property type="entry name" value="TRANSCRIPTIONAL REGULATORY PROTEIN TCTD"/>
    <property type="match status" value="1"/>
</dbReference>
<reference evidence="8" key="1">
    <citation type="submission" date="2016-10" db="EMBL/GenBank/DDBJ databases">
        <title>Sequence of Gallionella enrichment culture.</title>
        <authorList>
            <person name="Poehlein A."/>
            <person name="Muehling M."/>
            <person name="Daniel R."/>
        </authorList>
    </citation>
    <scope>NUCLEOTIDE SEQUENCE</scope>
</reference>
<dbReference type="CDD" id="cd00383">
    <property type="entry name" value="trans_reg_C"/>
    <property type="match status" value="1"/>
</dbReference>
<dbReference type="PANTHER" id="PTHR48111">
    <property type="entry name" value="REGULATOR OF RPOS"/>
    <property type="match status" value="1"/>
</dbReference>
<evidence type="ECO:0000259" key="7">
    <source>
        <dbReference type="PROSITE" id="PS51755"/>
    </source>
</evidence>
<evidence type="ECO:0000256" key="1">
    <source>
        <dbReference type="ARBA" id="ARBA00022553"/>
    </source>
</evidence>
<evidence type="ECO:0000313" key="8">
    <source>
        <dbReference type="EMBL" id="OIQ99909.1"/>
    </source>
</evidence>
<dbReference type="InterPro" id="IPR001789">
    <property type="entry name" value="Sig_transdc_resp-reg_receiver"/>
</dbReference>
<keyword evidence="2" id="KW-0902">Two-component regulatory system</keyword>
<dbReference type="AlphaFoldDB" id="A0A1J5SIF9"/>
<evidence type="ECO:0000256" key="2">
    <source>
        <dbReference type="ARBA" id="ARBA00023012"/>
    </source>
</evidence>
<protein>
    <submittedName>
        <fullName evidence="8">Transcriptional regulatory protein QseB</fullName>
    </submittedName>
</protein>
<feature type="domain" description="OmpR/PhoB-type" evidence="7">
    <location>
        <begin position="124"/>
        <end position="218"/>
    </location>
</feature>
<dbReference type="SMART" id="SM00448">
    <property type="entry name" value="REC"/>
    <property type="match status" value="1"/>
</dbReference>
<dbReference type="GO" id="GO:0000976">
    <property type="term" value="F:transcription cis-regulatory region binding"/>
    <property type="evidence" value="ECO:0007669"/>
    <property type="project" value="TreeGrafter"/>
</dbReference>